<evidence type="ECO:0000313" key="9">
    <source>
        <dbReference type="EMBL" id="ABI67859.1"/>
    </source>
</evidence>
<evidence type="ECO:0000256" key="1">
    <source>
        <dbReference type="ARBA" id="ARBA00004377"/>
    </source>
</evidence>
<feature type="domain" description="General secretion pathway GspH" evidence="8">
    <location>
        <begin position="23"/>
        <end position="115"/>
    </location>
</feature>
<keyword evidence="4" id="KW-0997">Cell inner membrane</keyword>
<name>Q0AZJ5_SYNWW</name>
<dbReference type="GO" id="GO:0015627">
    <property type="term" value="C:type II protein secretion system complex"/>
    <property type="evidence" value="ECO:0007669"/>
    <property type="project" value="InterPro"/>
</dbReference>
<keyword evidence="2" id="KW-1003">Cell membrane</keyword>
<keyword evidence="7" id="KW-0472">Membrane</keyword>
<gene>
    <name evidence="9" type="ordered locus">Swol_0525</name>
</gene>
<keyword evidence="10" id="KW-1185">Reference proteome</keyword>
<evidence type="ECO:0000256" key="6">
    <source>
        <dbReference type="ARBA" id="ARBA00022989"/>
    </source>
</evidence>
<sequence length="132" mass="14682">MVLALAAPEFSTIIQKQRLQSDAQRMSRVLRMARQEAISCGQSQVIYFYTSDTKYKVKNGSTYQLSPGITYLGLTTFAKHDNKAACIFLPSGVPSHAGTVTLENQKGERRYIIVSVAAGRIRVSDKPPLNWE</sequence>
<dbReference type="GO" id="GO:0005886">
    <property type="term" value="C:plasma membrane"/>
    <property type="evidence" value="ECO:0007669"/>
    <property type="project" value="UniProtKB-SubCell"/>
</dbReference>
<evidence type="ECO:0000256" key="5">
    <source>
        <dbReference type="ARBA" id="ARBA00022692"/>
    </source>
</evidence>
<dbReference type="eggNOG" id="COG4970">
    <property type="taxonomic scope" value="Bacteria"/>
</dbReference>
<keyword evidence="5" id="KW-0812">Transmembrane</keyword>
<keyword evidence="6" id="KW-1133">Transmembrane helix</keyword>
<dbReference type="Proteomes" id="UP000001968">
    <property type="component" value="Chromosome"/>
</dbReference>
<dbReference type="EMBL" id="CP000448">
    <property type="protein sequence ID" value="ABI67859.1"/>
    <property type="molecule type" value="Genomic_DNA"/>
</dbReference>
<evidence type="ECO:0000256" key="2">
    <source>
        <dbReference type="ARBA" id="ARBA00022475"/>
    </source>
</evidence>
<dbReference type="AlphaFoldDB" id="Q0AZJ5"/>
<keyword evidence="3" id="KW-0488">Methylation</keyword>
<accession>Q0AZJ5</accession>
<evidence type="ECO:0000259" key="8">
    <source>
        <dbReference type="Pfam" id="PF12019"/>
    </source>
</evidence>
<reference evidence="10" key="1">
    <citation type="journal article" date="2010" name="Environ. Microbiol.">
        <title>The genome of Syntrophomonas wolfei: new insights into syntrophic metabolism and biohydrogen production.</title>
        <authorList>
            <person name="Sieber J.R."/>
            <person name="Sims D.R."/>
            <person name="Han C."/>
            <person name="Kim E."/>
            <person name="Lykidis A."/>
            <person name="Lapidus A.L."/>
            <person name="McDonnald E."/>
            <person name="Rohlin L."/>
            <person name="Culley D.E."/>
            <person name="Gunsalus R."/>
            <person name="McInerney M.J."/>
        </authorList>
    </citation>
    <scope>NUCLEOTIDE SEQUENCE [LARGE SCALE GENOMIC DNA]</scope>
    <source>
        <strain evidence="10">DSM 2245B / Goettingen</strain>
    </source>
</reference>
<dbReference type="HOGENOM" id="CLU_136679_0_0_9"/>
<dbReference type="KEGG" id="swo:Swol_0525"/>
<comment type="subcellular location">
    <subcellularLocation>
        <location evidence="1">Cell inner membrane</location>
        <topology evidence="1">Single-pass membrane protein</topology>
    </subcellularLocation>
</comment>
<organism evidence="9 10">
    <name type="scientific">Syntrophomonas wolfei subsp. wolfei (strain DSM 2245B / Goettingen)</name>
    <dbReference type="NCBI Taxonomy" id="335541"/>
    <lineage>
        <taxon>Bacteria</taxon>
        <taxon>Bacillati</taxon>
        <taxon>Bacillota</taxon>
        <taxon>Clostridia</taxon>
        <taxon>Eubacteriales</taxon>
        <taxon>Syntrophomonadaceae</taxon>
        <taxon>Syntrophomonas</taxon>
    </lineage>
</organism>
<dbReference type="Pfam" id="PF12019">
    <property type="entry name" value="GspH"/>
    <property type="match status" value="1"/>
</dbReference>
<dbReference type="InterPro" id="IPR045584">
    <property type="entry name" value="Pilin-like"/>
</dbReference>
<protein>
    <submittedName>
        <fullName evidence="9">Pilin assembly protein</fullName>
    </submittedName>
</protein>
<evidence type="ECO:0000256" key="7">
    <source>
        <dbReference type="ARBA" id="ARBA00023136"/>
    </source>
</evidence>
<proteinExistence type="predicted"/>
<dbReference type="Gene3D" id="3.55.40.10">
    <property type="entry name" value="minor pseudopilin epsh domain"/>
    <property type="match status" value="1"/>
</dbReference>
<dbReference type="SUPFAM" id="SSF54523">
    <property type="entry name" value="Pili subunits"/>
    <property type="match status" value="1"/>
</dbReference>
<dbReference type="GO" id="GO:0015628">
    <property type="term" value="P:protein secretion by the type II secretion system"/>
    <property type="evidence" value="ECO:0007669"/>
    <property type="project" value="InterPro"/>
</dbReference>
<evidence type="ECO:0000256" key="4">
    <source>
        <dbReference type="ARBA" id="ARBA00022519"/>
    </source>
</evidence>
<dbReference type="InterPro" id="IPR022346">
    <property type="entry name" value="T2SS_GspH"/>
</dbReference>
<evidence type="ECO:0000313" key="10">
    <source>
        <dbReference type="Proteomes" id="UP000001968"/>
    </source>
</evidence>
<evidence type="ECO:0000256" key="3">
    <source>
        <dbReference type="ARBA" id="ARBA00022481"/>
    </source>
</evidence>
<dbReference type="STRING" id="335541.Swol_0525"/>